<sequence length="292" mass="33095">MASRNCLIDFQDAPWRQPEKLNDGALRPLTSKETKAYILKIWNLKGKLSNEPDEKLRKGRLELNKAMRNDAFRRGLDRRRPQRFTWEVQSRQTFNTARNDLEAKNDQEAQLIHELITLVPGDVAPNTAAGQRSSQPQPDVSQQGCNSPLPKGTFPVLNFPSRAPSPDPMQPMPLIGYPYRSRETGDYLDQLIADMNPSNPFKKDAMLSACPDHYSDIDETGQDVLEYILAEAAALQSALYKHNYPELDLPDNEIPSPHKYGASVLPLRYLQNDTFPELGGYDEELLGNGFRR</sequence>
<accession>A0A1Y2EIK0</accession>
<dbReference type="EMBL" id="MCFJ01000001">
    <property type="protein sequence ID" value="ORY71411.1"/>
    <property type="molecule type" value="Genomic_DNA"/>
</dbReference>
<feature type="region of interest" description="Disordered" evidence="1">
    <location>
        <begin position="123"/>
        <end position="171"/>
    </location>
</feature>
<dbReference type="AlphaFoldDB" id="A0A1Y2EIK0"/>
<evidence type="ECO:0000256" key="1">
    <source>
        <dbReference type="SAM" id="MobiDB-lite"/>
    </source>
</evidence>
<evidence type="ECO:0000313" key="3">
    <source>
        <dbReference type="Proteomes" id="UP000193689"/>
    </source>
</evidence>
<reference evidence="2 3" key="1">
    <citation type="submission" date="2016-07" db="EMBL/GenBank/DDBJ databases">
        <title>Pervasive Adenine N6-methylation of Active Genes in Fungi.</title>
        <authorList>
            <consortium name="DOE Joint Genome Institute"/>
            <person name="Mondo S.J."/>
            <person name="Dannebaum R.O."/>
            <person name="Kuo R.C."/>
            <person name="Labutti K."/>
            <person name="Haridas S."/>
            <person name="Kuo A."/>
            <person name="Salamov A."/>
            <person name="Ahrendt S.R."/>
            <person name="Lipzen A."/>
            <person name="Sullivan W."/>
            <person name="Andreopoulos W.B."/>
            <person name="Clum A."/>
            <person name="Lindquist E."/>
            <person name="Daum C."/>
            <person name="Ramamoorthy G.K."/>
            <person name="Gryganskyi A."/>
            <person name="Culley D."/>
            <person name="Magnuson J.K."/>
            <person name="James T.Y."/>
            <person name="O'Malley M.A."/>
            <person name="Stajich J.E."/>
            <person name="Spatafora J.W."/>
            <person name="Visel A."/>
            <person name="Grigoriev I.V."/>
        </authorList>
    </citation>
    <scope>NUCLEOTIDE SEQUENCE [LARGE SCALE GENOMIC DNA]</scope>
    <source>
        <strain evidence="2 3">CBS 129021</strain>
    </source>
</reference>
<feature type="compositionally biased region" description="Polar residues" evidence="1">
    <location>
        <begin position="128"/>
        <end position="146"/>
    </location>
</feature>
<dbReference type="Proteomes" id="UP000193689">
    <property type="component" value="Unassembled WGS sequence"/>
</dbReference>
<proteinExistence type="predicted"/>
<protein>
    <submittedName>
        <fullName evidence="2">Uncharacterized protein</fullName>
    </submittedName>
</protein>
<name>A0A1Y2EIK0_9PEZI</name>
<organism evidence="2 3">
    <name type="scientific">Pseudomassariella vexata</name>
    <dbReference type="NCBI Taxonomy" id="1141098"/>
    <lineage>
        <taxon>Eukaryota</taxon>
        <taxon>Fungi</taxon>
        <taxon>Dikarya</taxon>
        <taxon>Ascomycota</taxon>
        <taxon>Pezizomycotina</taxon>
        <taxon>Sordariomycetes</taxon>
        <taxon>Xylariomycetidae</taxon>
        <taxon>Amphisphaeriales</taxon>
        <taxon>Pseudomassariaceae</taxon>
        <taxon>Pseudomassariella</taxon>
    </lineage>
</organism>
<evidence type="ECO:0000313" key="2">
    <source>
        <dbReference type="EMBL" id="ORY71411.1"/>
    </source>
</evidence>
<dbReference type="GeneID" id="63774061"/>
<dbReference type="RefSeq" id="XP_040721003.1">
    <property type="nucleotide sequence ID" value="XM_040857849.1"/>
</dbReference>
<gene>
    <name evidence="2" type="ORF">BCR38DRAFT_404500</name>
</gene>
<keyword evidence="3" id="KW-1185">Reference proteome</keyword>
<comment type="caution">
    <text evidence="2">The sequence shown here is derived from an EMBL/GenBank/DDBJ whole genome shotgun (WGS) entry which is preliminary data.</text>
</comment>
<dbReference type="InParanoid" id="A0A1Y2EIK0"/>